<dbReference type="KEGG" id="pchm:VFPPC_09953"/>
<proteinExistence type="predicted"/>
<dbReference type="InterPro" id="IPR051908">
    <property type="entry name" value="Ribosomal_N-acetyltransferase"/>
</dbReference>
<dbReference type="InterPro" id="IPR016181">
    <property type="entry name" value="Acyl_CoA_acyltransferase"/>
</dbReference>
<dbReference type="PANTHER" id="PTHR43441">
    <property type="entry name" value="RIBOSOMAL-PROTEIN-SERINE ACETYLTRANSFERASE"/>
    <property type="match status" value="1"/>
</dbReference>
<dbReference type="OrthoDB" id="5146788at2759"/>
<dbReference type="PANTHER" id="PTHR43441:SF5">
    <property type="entry name" value="FAMILY ACETYLTRANSFERASE, PUTATIVE-RELATED"/>
    <property type="match status" value="1"/>
</dbReference>
<keyword evidence="3" id="KW-1185">Reference proteome</keyword>
<dbReference type="AlphaFoldDB" id="A0A179F368"/>
<sequence>MAPETFYFGQPCLENGTVILKPFDPNIHVSQFVQSIKDNPESFNLTQLPPSKTEDEFVDFYNTTFKRPKNCLYAIYYKETSPDGPEPPSTYAGTIALAGTSKQDAATELGILLFPSFRKKHIATNAVGLMLLWLLDPPSAGGLGFRRVEWQANVENSSSRKLALRLGFELEGIKRWARVVTDCEVSVSADALAERNGTVKELPGRHTAIYSIVWDEWSEKRPAIVSLVGELKMTCQS</sequence>
<gene>
    <name evidence="2" type="ORF">VFPPC_09953</name>
</gene>
<organism evidence="2 3">
    <name type="scientific">Pochonia chlamydosporia 170</name>
    <dbReference type="NCBI Taxonomy" id="1380566"/>
    <lineage>
        <taxon>Eukaryota</taxon>
        <taxon>Fungi</taxon>
        <taxon>Dikarya</taxon>
        <taxon>Ascomycota</taxon>
        <taxon>Pezizomycotina</taxon>
        <taxon>Sordariomycetes</taxon>
        <taxon>Hypocreomycetidae</taxon>
        <taxon>Hypocreales</taxon>
        <taxon>Clavicipitaceae</taxon>
        <taxon>Pochonia</taxon>
    </lineage>
</organism>
<dbReference type="Proteomes" id="UP000078397">
    <property type="component" value="Unassembled WGS sequence"/>
</dbReference>
<dbReference type="GO" id="GO:0008999">
    <property type="term" value="F:protein-N-terminal-alanine acetyltransferase activity"/>
    <property type="evidence" value="ECO:0007669"/>
    <property type="project" value="TreeGrafter"/>
</dbReference>
<name>A0A179F368_METCM</name>
<feature type="domain" description="N-acetyltransferase" evidence="1">
    <location>
        <begin position="43"/>
        <end position="190"/>
    </location>
</feature>
<protein>
    <submittedName>
        <fullName evidence="2">Acetyltransferase (GNAT) domain-containing protein</fullName>
    </submittedName>
</protein>
<dbReference type="EMBL" id="LSBJ02000004">
    <property type="protein sequence ID" value="OAQ59852.1"/>
    <property type="molecule type" value="Genomic_DNA"/>
</dbReference>
<dbReference type="RefSeq" id="XP_018137813.1">
    <property type="nucleotide sequence ID" value="XM_018288407.1"/>
</dbReference>
<dbReference type="InterPro" id="IPR000182">
    <property type="entry name" value="GNAT_dom"/>
</dbReference>
<evidence type="ECO:0000259" key="1">
    <source>
        <dbReference type="PROSITE" id="PS51186"/>
    </source>
</evidence>
<dbReference type="Pfam" id="PF13302">
    <property type="entry name" value="Acetyltransf_3"/>
    <property type="match status" value="1"/>
</dbReference>
<evidence type="ECO:0000313" key="2">
    <source>
        <dbReference type="EMBL" id="OAQ59852.1"/>
    </source>
</evidence>
<dbReference type="Gene3D" id="3.40.630.30">
    <property type="match status" value="1"/>
</dbReference>
<dbReference type="SUPFAM" id="SSF55729">
    <property type="entry name" value="Acyl-CoA N-acyltransferases (Nat)"/>
    <property type="match status" value="1"/>
</dbReference>
<evidence type="ECO:0000313" key="3">
    <source>
        <dbReference type="Proteomes" id="UP000078397"/>
    </source>
</evidence>
<accession>A0A179F368</accession>
<dbReference type="GO" id="GO:1990189">
    <property type="term" value="F:protein N-terminal-serine acetyltransferase activity"/>
    <property type="evidence" value="ECO:0007669"/>
    <property type="project" value="TreeGrafter"/>
</dbReference>
<dbReference type="PROSITE" id="PS51186">
    <property type="entry name" value="GNAT"/>
    <property type="match status" value="1"/>
</dbReference>
<dbReference type="GeneID" id="28852401"/>
<comment type="caution">
    <text evidence="2">The sequence shown here is derived from an EMBL/GenBank/DDBJ whole genome shotgun (WGS) entry which is preliminary data.</text>
</comment>
<reference evidence="2 3" key="1">
    <citation type="journal article" date="2016" name="PLoS Pathog.">
        <title>Biosynthesis of antibiotic leucinostatins in bio-control fungus Purpureocillium lilacinum and their inhibition on phytophthora revealed by genome mining.</title>
        <authorList>
            <person name="Wang G."/>
            <person name="Liu Z."/>
            <person name="Lin R."/>
            <person name="Li E."/>
            <person name="Mao Z."/>
            <person name="Ling J."/>
            <person name="Yang Y."/>
            <person name="Yin W.B."/>
            <person name="Xie B."/>
        </authorList>
    </citation>
    <scope>NUCLEOTIDE SEQUENCE [LARGE SCALE GENOMIC DNA]</scope>
    <source>
        <strain evidence="2">170</strain>
    </source>
</reference>